<protein>
    <submittedName>
        <fullName evidence="1">Uncharacterized protein</fullName>
    </submittedName>
</protein>
<accession>A0A5M8NWK8</accession>
<evidence type="ECO:0000313" key="1">
    <source>
        <dbReference type="EMBL" id="KAA6300787.1"/>
    </source>
</evidence>
<organism evidence="1 2">
    <name type="scientific">Candidatus Ordinivivax streblomastigis</name>
    <dbReference type="NCBI Taxonomy" id="2540710"/>
    <lineage>
        <taxon>Bacteria</taxon>
        <taxon>Pseudomonadati</taxon>
        <taxon>Bacteroidota</taxon>
        <taxon>Bacteroidia</taxon>
        <taxon>Bacteroidales</taxon>
        <taxon>Candidatus Ordinivivax</taxon>
    </lineage>
</organism>
<sequence length="40" mass="4774">MVISKKMLCGFFCAMLTPYMIPYADYTFHFIIRPIKYGDF</sequence>
<name>A0A5M8NWK8_9BACT</name>
<dbReference type="EMBL" id="SNRX01000048">
    <property type="protein sequence ID" value="KAA6300787.1"/>
    <property type="molecule type" value="Genomic_DNA"/>
</dbReference>
<evidence type="ECO:0000313" key="2">
    <source>
        <dbReference type="Proteomes" id="UP000324575"/>
    </source>
</evidence>
<comment type="caution">
    <text evidence="1">The sequence shown here is derived from an EMBL/GenBank/DDBJ whole genome shotgun (WGS) entry which is preliminary data.</text>
</comment>
<proteinExistence type="predicted"/>
<gene>
    <name evidence="1" type="ORF">EZS26_003059</name>
</gene>
<reference evidence="1 2" key="1">
    <citation type="submission" date="2019-03" db="EMBL/GenBank/DDBJ databases">
        <title>Single cell metagenomics reveals metabolic interactions within the superorganism composed of flagellate Streblomastix strix and complex community of Bacteroidetes bacteria on its surface.</title>
        <authorList>
            <person name="Treitli S.C."/>
            <person name="Kolisko M."/>
            <person name="Husnik F."/>
            <person name="Keeling P."/>
            <person name="Hampl V."/>
        </authorList>
    </citation>
    <scope>NUCLEOTIDE SEQUENCE [LARGE SCALE GENOMIC DNA]</scope>
    <source>
        <strain evidence="1">St1</strain>
    </source>
</reference>
<dbReference type="Proteomes" id="UP000324575">
    <property type="component" value="Unassembled WGS sequence"/>
</dbReference>
<dbReference type="AlphaFoldDB" id="A0A5M8NWK8"/>